<evidence type="ECO:0000256" key="6">
    <source>
        <dbReference type="ARBA" id="ARBA00055169"/>
    </source>
</evidence>
<keyword evidence="4" id="KW-0067">ATP-binding</keyword>
<evidence type="ECO:0000256" key="7">
    <source>
        <dbReference type="ARBA" id="ARBA00063809"/>
    </source>
</evidence>
<accession>A0A4Y9RS24</accession>
<keyword evidence="15" id="KW-1185">Reference proteome</keyword>
<comment type="subunit">
    <text evidence="7">Homodimer. Forms a stable heterotetrameric complex of 2 MoeB and 2 MoaD during adenylation of MoaD.</text>
</comment>
<dbReference type="Gene3D" id="3.40.250.10">
    <property type="entry name" value="Rhodanese-like domain"/>
    <property type="match status" value="1"/>
</dbReference>
<comment type="caution">
    <text evidence="14">The sequence shown here is derived from an EMBL/GenBank/DDBJ whole genome shotgun (WGS) entry which is preliminary data.</text>
</comment>
<gene>
    <name evidence="14" type="primary">moeB</name>
    <name evidence="14" type="ORF">E4L96_22770</name>
</gene>
<dbReference type="GO" id="GO:0008641">
    <property type="term" value="F:ubiquitin-like modifier activating enzyme activity"/>
    <property type="evidence" value="ECO:0007669"/>
    <property type="project" value="InterPro"/>
</dbReference>
<dbReference type="Pfam" id="PF00581">
    <property type="entry name" value="Rhodanese"/>
    <property type="match status" value="1"/>
</dbReference>
<dbReference type="InterPro" id="IPR045886">
    <property type="entry name" value="ThiF/MoeB/HesA"/>
</dbReference>
<keyword evidence="3" id="KW-0547">Nucleotide-binding</keyword>
<dbReference type="PROSITE" id="PS50206">
    <property type="entry name" value="RHODANESE_3"/>
    <property type="match status" value="1"/>
</dbReference>
<dbReference type="Gene3D" id="3.40.50.720">
    <property type="entry name" value="NAD(P)-binding Rossmann-like Domain"/>
    <property type="match status" value="1"/>
</dbReference>
<dbReference type="InterPro" id="IPR035985">
    <property type="entry name" value="Ubiquitin-activating_enz"/>
</dbReference>
<dbReference type="InterPro" id="IPR000594">
    <property type="entry name" value="ThiF_NAD_FAD-bd"/>
</dbReference>
<comment type="similarity">
    <text evidence="1">Belongs to the HesA/MoeB/ThiF family.</text>
</comment>
<comment type="function">
    <text evidence="6">Catalyzes the adenylation by ATP of the carboxyl group of the C-terminal glycine of sulfur carrier protein MoaD.</text>
</comment>
<proteinExistence type="inferred from homology"/>
<dbReference type="AlphaFoldDB" id="A0A4Y9RS24"/>
<dbReference type="InterPro" id="IPR001763">
    <property type="entry name" value="Rhodanese-like_dom"/>
</dbReference>
<evidence type="ECO:0000256" key="5">
    <source>
        <dbReference type="ARBA" id="ARBA00052218"/>
    </source>
</evidence>
<dbReference type="GO" id="GO:0008146">
    <property type="term" value="F:sulfotransferase activity"/>
    <property type="evidence" value="ECO:0007669"/>
    <property type="project" value="TreeGrafter"/>
</dbReference>
<dbReference type="SMART" id="SM00450">
    <property type="entry name" value="RHOD"/>
    <property type="match status" value="1"/>
</dbReference>
<evidence type="ECO:0000256" key="3">
    <source>
        <dbReference type="ARBA" id="ARBA00022741"/>
    </source>
</evidence>
<evidence type="ECO:0000256" key="11">
    <source>
        <dbReference type="ARBA" id="ARBA00075328"/>
    </source>
</evidence>
<dbReference type="GO" id="GO:0061605">
    <property type="term" value="F:molybdopterin-synthase adenylyltransferase activity"/>
    <property type="evidence" value="ECO:0007669"/>
    <property type="project" value="UniProtKB-EC"/>
</dbReference>
<reference evidence="14 15" key="1">
    <citation type="submission" date="2019-03" db="EMBL/GenBank/DDBJ databases">
        <title>Draft Genome Sequence of Massilia arenosa sp. nov., a Novel Massilia Species Isolated from a Sandy-loam Maize Soil.</title>
        <authorList>
            <person name="Raths R."/>
            <person name="Peta V."/>
            <person name="Bucking H."/>
        </authorList>
    </citation>
    <scope>NUCLEOTIDE SEQUENCE [LARGE SCALE GENOMIC DNA]</scope>
    <source>
        <strain evidence="14 15">MC02</strain>
    </source>
</reference>
<dbReference type="EC" id="2.7.7.80" evidence="8"/>
<keyword evidence="2 14" id="KW-0808">Transferase</keyword>
<evidence type="ECO:0000256" key="1">
    <source>
        <dbReference type="ARBA" id="ARBA00009919"/>
    </source>
</evidence>
<evidence type="ECO:0000313" key="14">
    <source>
        <dbReference type="EMBL" id="TFW10745.1"/>
    </source>
</evidence>
<dbReference type="PANTHER" id="PTHR10953:SF102">
    <property type="entry name" value="ADENYLYLTRANSFERASE AND SULFURTRANSFERASE MOCS3"/>
    <property type="match status" value="1"/>
</dbReference>
<dbReference type="OrthoDB" id="9804286at2"/>
<comment type="catalytic activity">
    <reaction evidence="5">
        <text>[molybdopterin-synthase sulfur-carrier protein]-C-terminal Gly-Gly + ATP + H(+) = [molybdopterin-synthase sulfur-carrier protein]-C-terminal Gly-Gly-AMP + diphosphate</text>
        <dbReference type="Rhea" id="RHEA:43616"/>
        <dbReference type="Rhea" id="RHEA-COMP:12159"/>
        <dbReference type="Rhea" id="RHEA-COMP:12202"/>
        <dbReference type="ChEBI" id="CHEBI:15378"/>
        <dbReference type="ChEBI" id="CHEBI:30616"/>
        <dbReference type="ChEBI" id="CHEBI:33019"/>
        <dbReference type="ChEBI" id="CHEBI:90618"/>
        <dbReference type="ChEBI" id="CHEBI:90778"/>
        <dbReference type="EC" id="2.7.7.80"/>
    </reaction>
</comment>
<feature type="domain" description="Rhodanese" evidence="13">
    <location>
        <begin position="38"/>
        <end position="128"/>
    </location>
</feature>
<dbReference type="Pfam" id="PF00899">
    <property type="entry name" value="ThiF"/>
    <property type="match status" value="1"/>
</dbReference>
<evidence type="ECO:0000256" key="9">
    <source>
        <dbReference type="ARBA" id="ARBA00073635"/>
    </source>
</evidence>
<dbReference type="FunFam" id="3.40.50.720:FF:000033">
    <property type="entry name" value="Adenylyltransferase and sulfurtransferase MOCS3"/>
    <property type="match status" value="1"/>
</dbReference>
<evidence type="ECO:0000256" key="12">
    <source>
        <dbReference type="ARBA" id="ARBA00078531"/>
    </source>
</evidence>
<dbReference type="CDD" id="cd00158">
    <property type="entry name" value="RHOD"/>
    <property type="match status" value="1"/>
</dbReference>
<evidence type="ECO:0000256" key="8">
    <source>
        <dbReference type="ARBA" id="ARBA00066884"/>
    </source>
</evidence>
<name>A0A4Y9RS24_9BURK</name>
<evidence type="ECO:0000256" key="4">
    <source>
        <dbReference type="ARBA" id="ARBA00022840"/>
    </source>
</evidence>
<dbReference type="PANTHER" id="PTHR10953">
    <property type="entry name" value="UBIQUITIN-ACTIVATING ENZYME E1"/>
    <property type="match status" value="1"/>
</dbReference>
<evidence type="ECO:0000256" key="10">
    <source>
        <dbReference type="ARBA" id="ARBA00075110"/>
    </source>
</evidence>
<dbReference type="InterPro" id="IPR036873">
    <property type="entry name" value="Rhodanese-like_dom_sf"/>
</dbReference>
<dbReference type="GO" id="GO:0004792">
    <property type="term" value="F:thiosulfate-cyanide sulfurtransferase activity"/>
    <property type="evidence" value="ECO:0007669"/>
    <property type="project" value="TreeGrafter"/>
</dbReference>
<sequence length="387" mass="41712">MEVLPAIAGGEQAARSYANWRRDLQATIPTLTAREAAELHDAAVIDVRTAEEWAQGHMPGAVHIDRGFLELRIEALVPDRGRTVVVYCQSGVRSLFAANALRYLGYADVRSLAGGIEAWKQEGLELAVPARLDEQQRKRYLRHLAMPEVGIEGQARLLKAKVLMIGAGGLGCPAALYLAAAGVGTLGIVDSDIVDLSNLQRQVLHRTATVGQPKTESAREALLALNPDLNVKLYNERLDASRAAEIFKDYDLVVDGTDNFTTRYVINDAAVALGIPVVHGSVYRFEGQVGVFWAKEGPCYRCLYPAAPPPELAPSCADAGVLGVMPGVIGVMQATETLKLLLGIGEPLIGRSLRYDALTGQVRTLRFARDPQCACGQHHGAAEAHHV</sequence>
<dbReference type="GO" id="GO:0005829">
    <property type="term" value="C:cytosol"/>
    <property type="evidence" value="ECO:0007669"/>
    <property type="project" value="TreeGrafter"/>
</dbReference>
<protein>
    <recommendedName>
        <fullName evidence="9">Molybdopterin-synthase adenylyltransferase</fullName>
        <ecNumber evidence="8">2.7.7.80</ecNumber>
    </recommendedName>
    <alternativeName>
        <fullName evidence="12">MoaD protein adenylase</fullName>
    </alternativeName>
    <alternativeName>
        <fullName evidence="10">Molybdopterin-converting factor subunit 1 adenylase</fullName>
    </alternativeName>
    <alternativeName>
        <fullName evidence="11">Sulfur carrier protein MoaD adenylyltransferase</fullName>
    </alternativeName>
</protein>
<evidence type="ECO:0000313" key="15">
    <source>
        <dbReference type="Proteomes" id="UP000298438"/>
    </source>
</evidence>
<dbReference type="NCBIfam" id="NF006444">
    <property type="entry name" value="PRK08762.1"/>
    <property type="match status" value="1"/>
</dbReference>
<keyword evidence="14" id="KW-0548">Nucleotidyltransferase</keyword>
<organism evidence="14 15">
    <name type="scientific">Zemynaea arenosa</name>
    <dbReference type="NCBI Taxonomy" id="2561931"/>
    <lineage>
        <taxon>Bacteria</taxon>
        <taxon>Pseudomonadati</taxon>
        <taxon>Pseudomonadota</taxon>
        <taxon>Betaproteobacteria</taxon>
        <taxon>Burkholderiales</taxon>
        <taxon>Oxalobacteraceae</taxon>
        <taxon>Telluria group</taxon>
        <taxon>Zemynaea</taxon>
    </lineage>
</organism>
<dbReference type="CDD" id="cd00757">
    <property type="entry name" value="ThiF_MoeB_HesA_family"/>
    <property type="match status" value="1"/>
</dbReference>
<evidence type="ECO:0000259" key="13">
    <source>
        <dbReference type="PROSITE" id="PS50206"/>
    </source>
</evidence>
<dbReference type="Proteomes" id="UP000298438">
    <property type="component" value="Unassembled WGS sequence"/>
</dbReference>
<dbReference type="EMBL" id="SPVF01000272">
    <property type="protein sequence ID" value="TFW10745.1"/>
    <property type="molecule type" value="Genomic_DNA"/>
</dbReference>
<dbReference type="SUPFAM" id="SSF52821">
    <property type="entry name" value="Rhodanese/Cell cycle control phosphatase"/>
    <property type="match status" value="1"/>
</dbReference>
<dbReference type="NCBIfam" id="NF004281">
    <property type="entry name" value="PRK05690.1"/>
    <property type="match status" value="1"/>
</dbReference>
<evidence type="ECO:0000256" key="2">
    <source>
        <dbReference type="ARBA" id="ARBA00022679"/>
    </source>
</evidence>
<dbReference type="GO" id="GO:0005524">
    <property type="term" value="F:ATP binding"/>
    <property type="evidence" value="ECO:0007669"/>
    <property type="project" value="UniProtKB-KW"/>
</dbReference>
<dbReference type="SUPFAM" id="SSF69572">
    <property type="entry name" value="Activating enzymes of the ubiquitin-like proteins"/>
    <property type="match status" value="1"/>
</dbReference>